<evidence type="ECO:0000313" key="4">
    <source>
        <dbReference type="Proteomes" id="UP000749559"/>
    </source>
</evidence>
<feature type="non-terminal residue" evidence="3">
    <location>
        <position position="1"/>
    </location>
</feature>
<evidence type="ECO:0008006" key="5">
    <source>
        <dbReference type="Google" id="ProtNLM"/>
    </source>
</evidence>
<evidence type="ECO:0000256" key="1">
    <source>
        <dbReference type="SAM" id="MobiDB-lite"/>
    </source>
</evidence>
<dbReference type="EMBL" id="CAIIXF020000001">
    <property type="protein sequence ID" value="CAH1775950.1"/>
    <property type="molecule type" value="Genomic_DNA"/>
</dbReference>
<proteinExistence type="predicted"/>
<evidence type="ECO:0000256" key="2">
    <source>
        <dbReference type="SAM" id="Phobius"/>
    </source>
</evidence>
<dbReference type="InterPro" id="IPR040346">
    <property type="entry name" value="GEX1/Brambleberry"/>
</dbReference>
<keyword evidence="2" id="KW-0472">Membrane</keyword>
<accession>A0A8S4N5P6</accession>
<keyword evidence="4" id="KW-1185">Reference proteome</keyword>
<dbReference type="Proteomes" id="UP000749559">
    <property type="component" value="Unassembled WGS sequence"/>
</dbReference>
<comment type="caution">
    <text evidence="3">The sequence shown here is derived from an EMBL/GenBank/DDBJ whole genome shotgun (WGS) entry which is preliminary data.</text>
</comment>
<keyword evidence="2" id="KW-1133">Transmembrane helix</keyword>
<evidence type="ECO:0000313" key="3">
    <source>
        <dbReference type="EMBL" id="CAH1775950.1"/>
    </source>
</evidence>
<dbReference type="PANTHER" id="PTHR33538:SF1">
    <property type="entry name" value="PROTEIN BRAMBLEBERRY"/>
    <property type="match status" value="1"/>
</dbReference>
<name>A0A8S4N5P6_OWEFU</name>
<keyword evidence="2" id="KW-0812">Transmembrane</keyword>
<feature type="region of interest" description="Disordered" evidence="1">
    <location>
        <begin position="589"/>
        <end position="640"/>
    </location>
</feature>
<dbReference type="AlphaFoldDB" id="A0A8S4N5P6"/>
<feature type="transmembrane region" description="Helical" evidence="2">
    <location>
        <begin position="394"/>
        <end position="415"/>
    </location>
</feature>
<organism evidence="3 4">
    <name type="scientific">Owenia fusiformis</name>
    <name type="common">Polychaete worm</name>
    <dbReference type="NCBI Taxonomy" id="6347"/>
    <lineage>
        <taxon>Eukaryota</taxon>
        <taxon>Metazoa</taxon>
        <taxon>Spiralia</taxon>
        <taxon>Lophotrochozoa</taxon>
        <taxon>Annelida</taxon>
        <taxon>Polychaeta</taxon>
        <taxon>Sedentaria</taxon>
        <taxon>Canalipalpata</taxon>
        <taxon>Sabellida</taxon>
        <taxon>Oweniida</taxon>
        <taxon>Oweniidae</taxon>
        <taxon>Owenia</taxon>
    </lineage>
</organism>
<dbReference type="OrthoDB" id="5978806at2759"/>
<feature type="transmembrane region" description="Helical" evidence="2">
    <location>
        <begin position="444"/>
        <end position="463"/>
    </location>
</feature>
<dbReference type="PANTHER" id="PTHR33538">
    <property type="entry name" value="PROTEIN GAMETE EXPRESSED 1"/>
    <property type="match status" value="1"/>
</dbReference>
<feature type="compositionally biased region" description="Polar residues" evidence="1">
    <location>
        <begin position="627"/>
        <end position="637"/>
    </location>
</feature>
<reference evidence="3" key="1">
    <citation type="submission" date="2022-03" db="EMBL/GenBank/DDBJ databases">
        <authorList>
            <person name="Martin C."/>
        </authorList>
    </citation>
    <scope>NUCLEOTIDE SEQUENCE</scope>
</reference>
<sequence>ICGKLKICKSYKNIFFYRFHVSLGLLNYKRAMKTHTVILITSILTYFGARSCYGLMDWFFGKNSESQHENKPGPASIATGNVAFEMKLTDEKFLSQAGFKDLSALDTCHHQVVAELKSSCSSLAEEDIGKLAVQLLNCQLQAENRQTFPCYPSMTIGECTKDMDPTMWNSYQIVSNRARAICYQTRQQQFRMNTELTVNKMLHASQSQLNAMNELNDGQEKLGALTSDTMRKMFEGQQELVSNEQLIKAEQAHVQEYIAMNLKELTDEKALISSGNKALADMAEQIKGKLEKTSSQIASQDEAQRAAHEEILQDLANMREKARKVWEKIDQSSKDMMRHQNETAQQYQLTLENLRKVNDTINFLLKTVSVMQQGFDQKLGWFANILGGTGDKVLFLYTLTTHFLFALAVAVTMIFLHTPLYSRLLVLILLPLNAISEIKQGQSLSFTNLTVLVPVIVAGSWFLKVSVRKCLERKKSSMKASNASLGLSMSPIVPSESTAATTINATVNSTDTSQPESNVAGDSTRQDLSWDYNSTDMPQFMEPPHDPLSTPMYQPMTPMPDDSLVLGDFGMTPNKDNVHLVKRHLLETLDHPSQKRGSRSCSPAPNRSLKATAKNRNRSVTPVRPASRNNSRSSTPKKATCAGFTKAGAPCKLTCVEGGEMCYRHTFGASK</sequence>
<feature type="region of interest" description="Disordered" evidence="1">
    <location>
        <begin position="506"/>
        <end position="526"/>
    </location>
</feature>
<gene>
    <name evidence="3" type="ORF">OFUS_LOCUS3184</name>
</gene>
<protein>
    <recommendedName>
        <fullName evidence="5">Protein brambleberry</fullName>
    </recommendedName>
</protein>